<dbReference type="EMBL" id="PVWK01000003">
    <property type="protein sequence ID" value="PSB35756.1"/>
    <property type="molecule type" value="Genomic_DNA"/>
</dbReference>
<comment type="caution">
    <text evidence="2">The sequence shown here is derived from an EMBL/GenBank/DDBJ whole genome shotgun (WGS) entry which is preliminary data.</text>
</comment>
<dbReference type="RefSeq" id="WP_106254309.1">
    <property type="nucleotide sequence ID" value="NZ_CAWNSW010000008.1"/>
</dbReference>
<dbReference type="Pfam" id="PF00535">
    <property type="entry name" value="Glycos_transf_2"/>
    <property type="match status" value="1"/>
</dbReference>
<reference evidence="2 3" key="2">
    <citation type="submission" date="2018-03" db="EMBL/GenBank/DDBJ databases">
        <title>The ancient ancestry and fast evolution of plastids.</title>
        <authorList>
            <person name="Moore K.R."/>
            <person name="Magnabosco C."/>
            <person name="Momper L."/>
            <person name="Gold D.A."/>
            <person name="Bosak T."/>
            <person name="Fournier G.P."/>
        </authorList>
    </citation>
    <scope>NUCLEOTIDE SEQUENCE [LARGE SCALE GENOMIC DNA]</scope>
    <source>
        <strain evidence="2 3">ULC18</strain>
    </source>
</reference>
<dbReference type="OrthoDB" id="440227at2"/>
<evidence type="ECO:0000313" key="2">
    <source>
        <dbReference type="EMBL" id="PSB35756.1"/>
    </source>
</evidence>
<keyword evidence="3" id="KW-1185">Reference proteome</keyword>
<gene>
    <name evidence="2" type="ORF">C7B82_00230</name>
</gene>
<dbReference type="CDD" id="cd00761">
    <property type="entry name" value="Glyco_tranf_GTA_type"/>
    <property type="match status" value="1"/>
</dbReference>
<organism evidence="2 3">
    <name type="scientific">Stenomitos frigidus ULC18</name>
    <dbReference type="NCBI Taxonomy" id="2107698"/>
    <lineage>
        <taxon>Bacteria</taxon>
        <taxon>Bacillati</taxon>
        <taxon>Cyanobacteriota</taxon>
        <taxon>Cyanophyceae</taxon>
        <taxon>Leptolyngbyales</taxon>
        <taxon>Leptolyngbyaceae</taxon>
        <taxon>Stenomitos</taxon>
    </lineage>
</organism>
<dbReference type="InterPro" id="IPR029044">
    <property type="entry name" value="Nucleotide-diphossugar_trans"/>
</dbReference>
<evidence type="ECO:0000313" key="3">
    <source>
        <dbReference type="Proteomes" id="UP000239576"/>
    </source>
</evidence>
<dbReference type="AlphaFoldDB" id="A0A2T1ESM6"/>
<dbReference type="InterPro" id="IPR001173">
    <property type="entry name" value="Glyco_trans_2-like"/>
</dbReference>
<feature type="domain" description="Glycosyltransferase 2-like" evidence="1">
    <location>
        <begin position="6"/>
        <end position="166"/>
    </location>
</feature>
<accession>A0A2T1ESM6</accession>
<protein>
    <submittedName>
        <fullName evidence="2">Family 2 glycosyl transferase</fullName>
    </submittedName>
</protein>
<evidence type="ECO:0000259" key="1">
    <source>
        <dbReference type="Pfam" id="PF00535"/>
    </source>
</evidence>
<proteinExistence type="predicted"/>
<dbReference type="PANTHER" id="PTHR22916">
    <property type="entry name" value="GLYCOSYLTRANSFERASE"/>
    <property type="match status" value="1"/>
</dbReference>
<dbReference type="SUPFAM" id="SSF53448">
    <property type="entry name" value="Nucleotide-diphospho-sugar transferases"/>
    <property type="match status" value="1"/>
</dbReference>
<dbReference type="Gene3D" id="3.90.550.10">
    <property type="entry name" value="Spore Coat Polysaccharide Biosynthesis Protein SpsA, Chain A"/>
    <property type="match status" value="1"/>
</dbReference>
<dbReference type="Proteomes" id="UP000239576">
    <property type="component" value="Unassembled WGS sequence"/>
</dbReference>
<name>A0A2T1ESM6_9CYAN</name>
<dbReference type="PANTHER" id="PTHR22916:SF3">
    <property type="entry name" value="UDP-GLCNAC:BETAGAL BETA-1,3-N-ACETYLGLUCOSAMINYLTRANSFERASE-LIKE PROTEIN 1"/>
    <property type="match status" value="1"/>
</dbReference>
<keyword evidence="2" id="KW-0808">Transferase</keyword>
<dbReference type="GO" id="GO:0016758">
    <property type="term" value="F:hexosyltransferase activity"/>
    <property type="evidence" value="ECO:0007669"/>
    <property type="project" value="UniProtKB-ARBA"/>
</dbReference>
<sequence length="230" mass="25881">MINNVSVVIPSYNSANFLPEAIESVLGQTYSPFEVIVVDDGSTDETKQVCDRYPTVRYIYQTNQGVAAARNTGMQVSQGEYLLFLDSDDCLLPEAIEIGVNCINAHPKVGFVFGRYFFYSIQPDGSYKVEETYEDQPEVATYETLLATRHKIQCGCVIFRRTAIESVVIQSIGAFDPSLVPMEDINLFLRIARNFPVHFHSQVVSKYRYTGNNLSSKSAKMLIIARHSHK</sequence>
<reference evidence="3" key="1">
    <citation type="submission" date="2018-02" db="EMBL/GenBank/DDBJ databases">
        <authorList>
            <person name="Moore K."/>
            <person name="Momper L."/>
        </authorList>
    </citation>
    <scope>NUCLEOTIDE SEQUENCE [LARGE SCALE GENOMIC DNA]</scope>
    <source>
        <strain evidence="3">ULC18</strain>
    </source>
</reference>